<evidence type="ECO:0000313" key="2">
    <source>
        <dbReference type="EMBL" id="VEU42453.1"/>
    </source>
</evidence>
<dbReference type="Proteomes" id="UP000291116">
    <property type="component" value="Unassembled WGS sequence"/>
</dbReference>
<name>A0A448ZK91_9STRA</name>
<evidence type="ECO:0000313" key="3">
    <source>
        <dbReference type="Proteomes" id="UP000291116"/>
    </source>
</evidence>
<dbReference type="AlphaFoldDB" id="A0A448ZK91"/>
<feature type="compositionally biased region" description="Polar residues" evidence="1">
    <location>
        <begin position="33"/>
        <end position="47"/>
    </location>
</feature>
<accession>A0A448ZK91</accession>
<sequence length="84" mass="9598">MNPDTKNAKTASTGSQQHPVVFDTMIDERRISRQNTGDRPNQNQQYLIHSLKPPPPASWATNVKSFLNAPRKQENDDDAVYWCE</sequence>
<proteinExistence type="predicted"/>
<organism evidence="2 3">
    <name type="scientific">Pseudo-nitzschia multistriata</name>
    <dbReference type="NCBI Taxonomy" id="183589"/>
    <lineage>
        <taxon>Eukaryota</taxon>
        <taxon>Sar</taxon>
        <taxon>Stramenopiles</taxon>
        <taxon>Ochrophyta</taxon>
        <taxon>Bacillariophyta</taxon>
        <taxon>Bacillariophyceae</taxon>
        <taxon>Bacillariophycidae</taxon>
        <taxon>Bacillariales</taxon>
        <taxon>Bacillariaceae</taxon>
        <taxon>Pseudo-nitzschia</taxon>
    </lineage>
</organism>
<evidence type="ECO:0000256" key="1">
    <source>
        <dbReference type="SAM" id="MobiDB-lite"/>
    </source>
</evidence>
<gene>
    <name evidence="2" type="ORF">PSNMU_V1.4_AUG-EV-PASAV3_0093550</name>
</gene>
<reference evidence="2 3" key="1">
    <citation type="submission" date="2019-01" db="EMBL/GenBank/DDBJ databases">
        <authorList>
            <person name="Ferrante I. M."/>
        </authorList>
    </citation>
    <scope>NUCLEOTIDE SEQUENCE [LARGE SCALE GENOMIC DNA]</scope>
    <source>
        <strain evidence="2 3">B856</strain>
    </source>
</reference>
<dbReference type="EMBL" id="CAACVS010000440">
    <property type="protein sequence ID" value="VEU42453.1"/>
    <property type="molecule type" value="Genomic_DNA"/>
</dbReference>
<feature type="compositionally biased region" description="Polar residues" evidence="1">
    <location>
        <begin position="1"/>
        <end position="18"/>
    </location>
</feature>
<feature type="region of interest" description="Disordered" evidence="1">
    <location>
        <begin position="1"/>
        <end position="61"/>
    </location>
</feature>
<protein>
    <submittedName>
        <fullName evidence="2">Uncharacterized protein</fullName>
    </submittedName>
</protein>
<keyword evidence="3" id="KW-1185">Reference proteome</keyword>